<proteinExistence type="predicted"/>
<dbReference type="PANTHER" id="PTHR34309">
    <property type="entry name" value="SLR1406 PROTEIN"/>
    <property type="match status" value="1"/>
</dbReference>
<dbReference type="Proteomes" id="UP000256779">
    <property type="component" value="Unassembled WGS sequence"/>
</dbReference>
<dbReference type="AlphaFoldDB" id="A0A3D9L555"/>
<dbReference type="RefSeq" id="WP_115867614.1">
    <property type="nucleotide sequence ID" value="NZ_QREG01000006.1"/>
</dbReference>
<dbReference type="InterPro" id="IPR005624">
    <property type="entry name" value="PduO/GlcC-like"/>
</dbReference>
<organism evidence="1 2">
    <name type="scientific">Marinoscillum furvescens DSM 4134</name>
    <dbReference type="NCBI Taxonomy" id="1122208"/>
    <lineage>
        <taxon>Bacteria</taxon>
        <taxon>Pseudomonadati</taxon>
        <taxon>Bacteroidota</taxon>
        <taxon>Cytophagia</taxon>
        <taxon>Cytophagales</taxon>
        <taxon>Reichenbachiellaceae</taxon>
        <taxon>Marinoscillum</taxon>
    </lineage>
</organism>
<reference evidence="1 2" key="1">
    <citation type="submission" date="2018-07" db="EMBL/GenBank/DDBJ databases">
        <title>Genomic Encyclopedia of Type Strains, Phase IV (KMG-IV): sequencing the most valuable type-strain genomes for metagenomic binning, comparative biology and taxonomic classification.</title>
        <authorList>
            <person name="Goeker M."/>
        </authorList>
    </citation>
    <scope>NUCLEOTIDE SEQUENCE [LARGE SCALE GENOMIC DNA]</scope>
    <source>
        <strain evidence="1 2">DSM 4134</strain>
    </source>
</reference>
<dbReference type="EMBL" id="QREG01000006">
    <property type="protein sequence ID" value="REE00080.1"/>
    <property type="molecule type" value="Genomic_DNA"/>
</dbReference>
<dbReference type="InterPro" id="IPR038084">
    <property type="entry name" value="PduO/GlcC-like_sf"/>
</dbReference>
<name>A0A3D9L555_MARFU</name>
<protein>
    <submittedName>
        <fullName evidence="1">Glc operon protein GlcG</fullName>
    </submittedName>
</protein>
<dbReference type="InterPro" id="IPR052517">
    <property type="entry name" value="GlcG_carb_metab_protein"/>
</dbReference>
<dbReference type="SUPFAM" id="SSF143744">
    <property type="entry name" value="GlcG-like"/>
    <property type="match status" value="1"/>
</dbReference>
<sequence length="136" mass="14580">MMDSIDANRLVREAVKIAEEREVALSIAVCDTHGELVAFYRMNGVGLQTGPLARAKAYTAARMRKSTHLLGKWSEEHKKDISNWVDPQMTCLGGGLPIVKSGLVIGGMGVSGLSPEEDEEVVALASEALLVDTADL</sequence>
<dbReference type="Gene3D" id="3.30.450.150">
    <property type="entry name" value="Haem-degrading domain"/>
    <property type="match status" value="1"/>
</dbReference>
<evidence type="ECO:0000313" key="2">
    <source>
        <dbReference type="Proteomes" id="UP000256779"/>
    </source>
</evidence>
<gene>
    <name evidence="1" type="ORF">C7460_10617</name>
</gene>
<keyword evidence="2" id="KW-1185">Reference proteome</keyword>
<dbReference type="Pfam" id="PF03928">
    <property type="entry name" value="HbpS-like"/>
    <property type="match status" value="1"/>
</dbReference>
<comment type="caution">
    <text evidence="1">The sequence shown here is derived from an EMBL/GenBank/DDBJ whole genome shotgun (WGS) entry which is preliminary data.</text>
</comment>
<evidence type="ECO:0000313" key="1">
    <source>
        <dbReference type="EMBL" id="REE00080.1"/>
    </source>
</evidence>
<dbReference type="OrthoDB" id="9800768at2"/>
<accession>A0A3D9L555</accession>
<dbReference type="PANTHER" id="PTHR34309:SF1">
    <property type="entry name" value="PROTEIN GLCG"/>
    <property type="match status" value="1"/>
</dbReference>